<dbReference type="Proteomes" id="UP001331515">
    <property type="component" value="Unassembled WGS sequence"/>
</dbReference>
<accession>A0AAN8DIR4</accession>
<dbReference type="EMBL" id="JAURVH010001525">
    <property type="protein sequence ID" value="KAK5918628.1"/>
    <property type="molecule type" value="Genomic_DNA"/>
</dbReference>
<dbReference type="PANTHER" id="PTHR47331:SF3">
    <property type="match status" value="1"/>
</dbReference>
<protein>
    <submittedName>
        <fullName evidence="1">Uncharacterized protein</fullName>
    </submittedName>
</protein>
<sequence>MKAFENGVDRNTNGYSERLYCLEQYTQGRPKGLVGSCQHMDPERGYVEAKALIQEQFGNDQKVASAYLQKALSWPPVRTEDVKALQDYSFFLRACANAMEEVQYLHELDMAANMMIIIRMLPSHLRDKWRTLACELQERNSRRETFFDITHFIERQLLNRPSTWKHSRCSLHTNEYCFKQITASLTFRRN</sequence>
<keyword evidence="2" id="KW-1185">Reference proteome</keyword>
<comment type="caution">
    <text evidence="1">The sequence shown here is derived from an EMBL/GenBank/DDBJ whole genome shotgun (WGS) entry which is preliminary data.</text>
</comment>
<proteinExistence type="predicted"/>
<organism evidence="1 2">
    <name type="scientific">Champsocephalus gunnari</name>
    <name type="common">Mackerel icefish</name>
    <dbReference type="NCBI Taxonomy" id="52237"/>
    <lineage>
        <taxon>Eukaryota</taxon>
        <taxon>Metazoa</taxon>
        <taxon>Chordata</taxon>
        <taxon>Craniata</taxon>
        <taxon>Vertebrata</taxon>
        <taxon>Euteleostomi</taxon>
        <taxon>Actinopterygii</taxon>
        <taxon>Neopterygii</taxon>
        <taxon>Teleostei</taxon>
        <taxon>Neoteleostei</taxon>
        <taxon>Acanthomorphata</taxon>
        <taxon>Eupercaria</taxon>
        <taxon>Perciformes</taxon>
        <taxon>Notothenioidei</taxon>
        <taxon>Channichthyidae</taxon>
        <taxon>Champsocephalus</taxon>
    </lineage>
</organism>
<gene>
    <name evidence="1" type="ORF">CgunFtcFv8_003375</name>
</gene>
<dbReference type="AlphaFoldDB" id="A0AAN8DIR4"/>
<evidence type="ECO:0000313" key="1">
    <source>
        <dbReference type="EMBL" id="KAK5918628.1"/>
    </source>
</evidence>
<reference evidence="1 2" key="1">
    <citation type="journal article" date="2023" name="Mol. Biol. Evol.">
        <title>Genomics of Secondarily Temperate Adaptation in the Only Non-Antarctic Icefish.</title>
        <authorList>
            <person name="Rivera-Colon A.G."/>
            <person name="Rayamajhi N."/>
            <person name="Minhas B.F."/>
            <person name="Madrigal G."/>
            <person name="Bilyk K.T."/>
            <person name="Yoon V."/>
            <person name="Hune M."/>
            <person name="Gregory S."/>
            <person name="Cheng C.H.C."/>
            <person name="Catchen J.M."/>
        </authorList>
    </citation>
    <scope>NUCLEOTIDE SEQUENCE [LARGE SCALE GENOMIC DNA]</scope>
    <source>
        <tissue evidence="1">White muscle</tissue>
    </source>
</reference>
<dbReference type="PANTHER" id="PTHR47331">
    <property type="entry name" value="PHD-TYPE DOMAIN-CONTAINING PROTEIN"/>
    <property type="match status" value="1"/>
</dbReference>
<evidence type="ECO:0000313" key="2">
    <source>
        <dbReference type="Proteomes" id="UP001331515"/>
    </source>
</evidence>
<name>A0AAN8DIR4_CHAGU</name>